<name>A0A268R1F2_SHOCL</name>
<evidence type="ECO:0008006" key="4">
    <source>
        <dbReference type="Google" id="ProtNLM"/>
    </source>
</evidence>
<dbReference type="AlphaFoldDB" id="A0A268R1F2"/>
<protein>
    <recommendedName>
        <fullName evidence="4">Stage II sporulation protein D</fullName>
    </recommendedName>
</protein>
<dbReference type="Proteomes" id="UP000216133">
    <property type="component" value="Unassembled WGS sequence"/>
</dbReference>
<accession>A0A268R1F2</accession>
<gene>
    <name evidence="2" type="ORF">CHH61_24565</name>
</gene>
<dbReference type="EMBL" id="NPBS01000577">
    <property type="protein sequence ID" value="PAF14084.1"/>
    <property type="molecule type" value="Genomic_DNA"/>
</dbReference>
<evidence type="ECO:0000256" key="1">
    <source>
        <dbReference type="SAM" id="Phobius"/>
    </source>
</evidence>
<organism evidence="2 3">
    <name type="scientific">Shouchella clausii</name>
    <name type="common">Alkalihalobacillus clausii</name>
    <dbReference type="NCBI Taxonomy" id="79880"/>
    <lineage>
        <taxon>Bacteria</taxon>
        <taxon>Bacillati</taxon>
        <taxon>Bacillota</taxon>
        <taxon>Bacilli</taxon>
        <taxon>Bacillales</taxon>
        <taxon>Bacillaceae</taxon>
        <taxon>Shouchella</taxon>
    </lineage>
</organism>
<keyword evidence="1" id="KW-0472">Membrane</keyword>
<proteinExistence type="predicted"/>
<keyword evidence="1" id="KW-1133">Transmembrane helix</keyword>
<evidence type="ECO:0000313" key="2">
    <source>
        <dbReference type="EMBL" id="PAF14084.1"/>
    </source>
</evidence>
<comment type="caution">
    <text evidence="2">The sequence shown here is derived from an EMBL/GenBank/DDBJ whole genome shotgun (WGS) entry which is preliminary data.</text>
</comment>
<evidence type="ECO:0000313" key="3">
    <source>
        <dbReference type="Proteomes" id="UP000216133"/>
    </source>
</evidence>
<sequence>MKSMKPFLFAFGALFIIILLIPTLLVTPFMDQSKGKLGEELSVTKSDAPVLAESPVAVPVY</sequence>
<reference evidence="2 3" key="1">
    <citation type="submission" date="2017-07" db="EMBL/GenBank/DDBJ databases">
        <title>Isolation and whole genome analysis of endospore-forming bacteria from heroin.</title>
        <authorList>
            <person name="Kalinowski J."/>
            <person name="Ahrens B."/>
            <person name="Al-Dilaimi A."/>
            <person name="Winkler A."/>
            <person name="Wibberg D."/>
            <person name="Schleenbecker U."/>
            <person name="Ruckert C."/>
            <person name="Wolfel R."/>
            <person name="Grass G."/>
        </authorList>
    </citation>
    <scope>NUCLEOTIDE SEQUENCE [LARGE SCALE GENOMIC DNA]</scope>
    <source>
        <strain evidence="2 3">7523-2</strain>
    </source>
</reference>
<feature type="transmembrane region" description="Helical" evidence="1">
    <location>
        <begin position="6"/>
        <end position="26"/>
    </location>
</feature>
<feature type="non-terminal residue" evidence="2">
    <location>
        <position position="61"/>
    </location>
</feature>
<keyword evidence="1" id="KW-0812">Transmembrane</keyword>